<protein>
    <submittedName>
        <fullName evidence="1">Uncharacterized protein</fullName>
    </submittedName>
</protein>
<dbReference type="HOGENOM" id="CLU_2834786_0_0_1"/>
<name>A0A0D9V287_9ORYZ</name>
<dbReference type="AlphaFoldDB" id="A0A0D9V287"/>
<proteinExistence type="predicted"/>
<keyword evidence="2" id="KW-1185">Reference proteome</keyword>
<reference evidence="1" key="3">
    <citation type="submission" date="2015-04" db="UniProtKB">
        <authorList>
            <consortium name="EnsemblPlants"/>
        </authorList>
    </citation>
    <scope>IDENTIFICATION</scope>
</reference>
<dbReference type="Gramene" id="LPERR01G17550.1">
    <property type="protein sequence ID" value="LPERR01G17550.1"/>
    <property type="gene ID" value="LPERR01G17550"/>
</dbReference>
<sequence length="66" mass="7321">MWIRGTREIIRKQLEVAKFKPVRMRSAATVDSADVQAAAAKLAAAVEYRFDAAKADVDRIMAGRDN</sequence>
<evidence type="ECO:0000313" key="1">
    <source>
        <dbReference type="EnsemblPlants" id="LPERR01G17550.1"/>
    </source>
</evidence>
<accession>A0A0D9V287</accession>
<evidence type="ECO:0000313" key="2">
    <source>
        <dbReference type="Proteomes" id="UP000032180"/>
    </source>
</evidence>
<dbReference type="EnsemblPlants" id="LPERR01G17550.1">
    <property type="protein sequence ID" value="LPERR01G17550.1"/>
    <property type="gene ID" value="LPERR01G17550"/>
</dbReference>
<reference evidence="2" key="2">
    <citation type="submission" date="2013-12" db="EMBL/GenBank/DDBJ databases">
        <authorList>
            <person name="Yu Y."/>
            <person name="Lee S."/>
            <person name="de Baynast K."/>
            <person name="Wissotski M."/>
            <person name="Liu L."/>
            <person name="Talag J."/>
            <person name="Goicoechea J."/>
            <person name="Angelova A."/>
            <person name="Jetty R."/>
            <person name="Kudrna D."/>
            <person name="Golser W."/>
            <person name="Rivera L."/>
            <person name="Zhang J."/>
            <person name="Wing R."/>
        </authorList>
    </citation>
    <scope>NUCLEOTIDE SEQUENCE</scope>
</reference>
<reference evidence="1 2" key="1">
    <citation type="submission" date="2012-08" db="EMBL/GenBank/DDBJ databases">
        <title>Oryza genome evolution.</title>
        <authorList>
            <person name="Wing R.A."/>
        </authorList>
    </citation>
    <scope>NUCLEOTIDE SEQUENCE</scope>
</reference>
<dbReference type="Proteomes" id="UP000032180">
    <property type="component" value="Chromosome 1"/>
</dbReference>
<organism evidence="1 2">
    <name type="scientific">Leersia perrieri</name>
    <dbReference type="NCBI Taxonomy" id="77586"/>
    <lineage>
        <taxon>Eukaryota</taxon>
        <taxon>Viridiplantae</taxon>
        <taxon>Streptophyta</taxon>
        <taxon>Embryophyta</taxon>
        <taxon>Tracheophyta</taxon>
        <taxon>Spermatophyta</taxon>
        <taxon>Magnoliopsida</taxon>
        <taxon>Liliopsida</taxon>
        <taxon>Poales</taxon>
        <taxon>Poaceae</taxon>
        <taxon>BOP clade</taxon>
        <taxon>Oryzoideae</taxon>
        <taxon>Oryzeae</taxon>
        <taxon>Oryzinae</taxon>
        <taxon>Leersia</taxon>
    </lineage>
</organism>